<sequence length="209" mass="23069">MAISGMMGAVYCKTGPSVSFTGVAMDNPSGDMKTFIIGNSSDRYWDTSKAVLIETSADGGNTWTTASGYVIEYPGGRVLFNTPLESGTQVRASGYAYPVTNICNFFNWELDITVADQDVTTFCSNGWEESIATLRGFNGKADWYWADSSFLDHLEDNEMVFVLYVDTTTNRRYEGYGLITKAGPKVPVDGIVNESIEFKGKDKVYYREG</sequence>
<name>A0A7W2AHQ9_9BACL</name>
<evidence type="ECO:0000313" key="1">
    <source>
        <dbReference type="EMBL" id="MBA4541979.1"/>
    </source>
</evidence>
<protein>
    <submittedName>
        <fullName evidence="1">Uncharacterized protein</fullName>
    </submittedName>
</protein>
<proteinExistence type="predicted"/>
<organism evidence="1 2">
    <name type="scientific">Thermoactinomyces daqus</name>
    <dbReference type="NCBI Taxonomy" id="1329516"/>
    <lineage>
        <taxon>Bacteria</taxon>
        <taxon>Bacillati</taxon>
        <taxon>Bacillota</taxon>
        <taxon>Bacilli</taxon>
        <taxon>Bacillales</taxon>
        <taxon>Thermoactinomycetaceae</taxon>
        <taxon>Thermoactinomyces</taxon>
    </lineage>
</organism>
<keyword evidence="2" id="KW-1185">Reference proteome</keyword>
<dbReference type="OrthoDB" id="3194804at2"/>
<comment type="caution">
    <text evidence="1">The sequence shown here is derived from an EMBL/GenBank/DDBJ whole genome shotgun (WGS) entry which is preliminary data.</text>
</comment>
<evidence type="ECO:0000313" key="2">
    <source>
        <dbReference type="Proteomes" id="UP000530514"/>
    </source>
</evidence>
<dbReference type="EMBL" id="JACEIP010000003">
    <property type="protein sequence ID" value="MBA4541979.1"/>
    <property type="molecule type" value="Genomic_DNA"/>
</dbReference>
<dbReference type="RefSeq" id="WP_033100522.1">
    <property type="nucleotide sequence ID" value="NZ_JACEIP010000003.1"/>
</dbReference>
<dbReference type="Proteomes" id="UP000530514">
    <property type="component" value="Unassembled WGS sequence"/>
</dbReference>
<gene>
    <name evidence="1" type="ORF">H1164_03555</name>
</gene>
<dbReference type="AlphaFoldDB" id="A0A7W2AHQ9"/>
<accession>A0A7W2AHQ9</accession>
<reference evidence="1 2" key="1">
    <citation type="submission" date="2020-07" db="EMBL/GenBank/DDBJ databases">
        <authorList>
            <person name="Feng H."/>
        </authorList>
    </citation>
    <scope>NUCLEOTIDE SEQUENCE [LARGE SCALE GENOMIC DNA]</scope>
    <source>
        <strain evidence="2">s-11</strain>
    </source>
</reference>